<reference evidence="1" key="2">
    <citation type="journal article" date="2015" name="Fish Shellfish Immunol.">
        <title>Early steps in the European eel (Anguilla anguilla)-Vibrio vulnificus interaction in the gills: Role of the RtxA13 toxin.</title>
        <authorList>
            <person name="Callol A."/>
            <person name="Pajuelo D."/>
            <person name="Ebbesson L."/>
            <person name="Teles M."/>
            <person name="MacKenzie S."/>
            <person name="Amaro C."/>
        </authorList>
    </citation>
    <scope>NUCLEOTIDE SEQUENCE</scope>
</reference>
<evidence type="ECO:0000313" key="1">
    <source>
        <dbReference type="EMBL" id="JAH76496.1"/>
    </source>
</evidence>
<reference evidence="1" key="1">
    <citation type="submission" date="2014-11" db="EMBL/GenBank/DDBJ databases">
        <authorList>
            <person name="Amaro Gonzalez C."/>
        </authorList>
    </citation>
    <scope>NUCLEOTIDE SEQUENCE</scope>
</reference>
<proteinExistence type="predicted"/>
<name>A0A0E9VER9_ANGAN</name>
<protein>
    <submittedName>
        <fullName evidence="1">Uncharacterized protein</fullName>
    </submittedName>
</protein>
<accession>A0A0E9VER9</accession>
<organism evidence="1">
    <name type="scientific">Anguilla anguilla</name>
    <name type="common">European freshwater eel</name>
    <name type="synonym">Muraena anguilla</name>
    <dbReference type="NCBI Taxonomy" id="7936"/>
    <lineage>
        <taxon>Eukaryota</taxon>
        <taxon>Metazoa</taxon>
        <taxon>Chordata</taxon>
        <taxon>Craniata</taxon>
        <taxon>Vertebrata</taxon>
        <taxon>Euteleostomi</taxon>
        <taxon>Actinopterygii</taxon>
        <taxon>Neopterygii</taxon>
        <taxon>Teleostei</taxon>
        <taxon>Anguilliformes</taxon>
        <taxon>Anguillidae</taxon>
        <taxon>Anguilla</taxon>
    </lineage>
</organism>
<dbReference type="AlphaFoldDB" id="A0A0E9VER9"/>
<dbReference type="EMBL" id="GBXM01032081">
    <property type="protein sequence ID" value="JAH76496.1"/>
    <property type="molecule type" value="Transcribed_RNA"/>
</dbReference>
<sequence>MMALSRDAVEIQYKNTSLPIMHSRSKACRFL</sequence>